<name>A0ABQ7MGP1_BRACM</name>
<dbReference type="EMBL" id="JADBGQ010000005">
    <property type="protein sequence ID" value="KAG5397922.1"/>
    <property type="molecule type" value="Genomic_DNA"/>
</dbReference>
<dbReference type="PANTHER" id="PTHR33108:SF2">
    <property type="entry name" value="OS03G0665700 PROTEIN"/>
    <property type="match status" value="1"/>
</dbReference>
<dbReference type="InterPro" id="IPR012876">
    <property type="entry name" value="DUF1677_pln"/>
</dbReference>
<comment type="caution">
    <text evidence="1">The sequence shown here is derived from an EMBL/GenBank/DDBJ whole genome shotgun (WGS) entry which is preliminary data.</text>
</comment>
<dbReference type="PANTHER" id="PTHR33108">
    <property type="entry name" value="OS01G0745000 PROTEIN"/>
    <property type="match status" value="1"/>
</dbReference>
<sequence>MEIESVRCECCGLMEECTQDYISEVKSNFDNKWLCGLCSEAVRDEVSRRKMTTVDEAVRAHVSFCGKFKDNPAVLVADGMRQMLRRRSGDLTSSASKKFGRSNSTKFRFTRILLNLFRDLGTSNPGTFIMSPRPGLQIIEGVPYHEEKWREHFFVFKVDQASMGSFDFSKLPRNCSEDIVHFGRSLMSDELWGLIEVLRRGHPHWSSFDQSRIRAAFLLPKGEGRPLVIKDTTENEVGRLLDQEEVATPSTNSLSSSRLDRKLSRRSSFWTSRSTPENKSVGESPLIPIFDSKEDDEAGAQKSPISLSLGSQNLLAACGRKSSGCRLPSLASSDEKEAYAKVAVANSKVMEVFNEFTIAMKDCMHALRGEKGVEEEKVEDEWKRACQERIIFEYEVTAQKTKIADLEADRDRDIRRSSRIVRREVVDSYWEIPIYLEKRWANKRKEVAAEIQLHEVIANIDLLNEIKDGGLVVEDELA</sequence>
<accession>A0ABQ7MGP1</accession>
<reference evidence="1 2" key="1">
    <citation type="submission" date="2021-03" db="EMBL/GenBank/DDBJ databases">
        <authorList>
            <person name="King G.J."/>
            <person name="Bancroft I."/>
            <person name="Baten A."/>
            <person name="Bloomfield J."/>
            <person name="Borpatragohain P."/>
            <person name="He Z."/>
            <person name="Irish N."/>
            <person name="Irwin J."/>
            <person name="Liu K."/>
            <person name="Mauleon R.P."/>
            <person name="Moore J."/>
            <person name="Morris R."/>
            <person name="Ostergaard L."/>
            <person name="Wang B."/>
            <person name="Wells R."/>
        </authorList>
    </citation>
    <scope>NUCLEOTIDE SEQUENCE [LARGE SCALE GENOMIC DNA]</scope>
    <source>
        <strain evidence="1">R-o-18</strain>
        <tissue evidence="1">Leaf</tissue>
    </source>
</reference>
<dbReference type="Pfam" id="PF07911">
    <property type="entry name" value="DUF1677"/>
    <property type="match status" value="1"/>
</dbReference>
<keyword evidence="2" id="KW-1185">Reference proteome</keyword>
<proteinExistence type="predicted"/>
<gene>
    <name evidence="1" type="primary">A05p035240.1_BraROA</name>
    <name evidence="1" type="ORF">IGI04_019736</name>
</gene>
<protein>
    <submittedName>
        <fullName evidence="1">Uncharacterized protein</fullName>
    </submittedName>
</protein>
<organism evidence="1 2">
    <name type="scientific">Brassica rapa subsp. trilocularis</name>
    <dbReference type="NCBI Taxonomy" id="1813537"/>
    <lineage>
        <taxon>Eukaryota</taxon>
        <taxon>Viridiplantae</taxon>
        <taxon>Streptophyta</taxon>
        <taxon>Embryophyta</taxon>
        <taxon>Tracheophyta</taxon>
        <taxon>Spermatophyta</taxon>
        <taxon>Magnoliopsida</taxon>
        <taxon>eudicotyledons</taxon>
        <taxon>Gunneridae</taxon>
        <taxon>Pentapetalae</taxon>
        <taxon>rosids</taxon>
        <taxon>malvids</taxon>
        <taxon>Brassicales</taxon>
        <taxon>Brassicaceae</taxon>
        <taxon>Brassiceae</taxon>
        <taxon>Brassica</taxon>
    </lineage>
</organism>
<dbReference type="Proteomes" id="UP000823674">
    <property type="component" value="Chromosome A05"/>
</dbReference>
<evidence type="ECO:0000313" key="2">
    <source>
        <dbReference type="Proteomes" id="UP000823674"/>
    </source>
</evidence>
<evidence type="ECO:0000313" key="1">
    <source>
        <dbReference type="EMBL" id="KAG5397922.1"/>
    </source>
</evidence>